<gene>
    <name evidence="1" type="ORF">Rain11_0651</name>
</gene>
<dbReference type="EMBL" id="NKXO01000008">
    <property type="protein sequence ID" value="PKQ70272.1"/>
    <property type="molecule type" value="Genomic_DNA"/>
</dbReference>
<dbReference type="RefSeq" id="WP_101357914.1">
    <property type="nucleotide sequence ID" value="NZ_NKXO01000008.1"/>
</dbReference>
<dbReference type="Proteomes" id="UP000233387">
    <property type="component" value="Unassembled WGS sequence"/>
</dbReference>
<comment type="caution">
    <text evidence="1">The sequence shown here is derived from an EMBL/GenBank/DDBJ whole genome shotgun (WGS) entry which is preliminary data.</text>
</comment>
<protein>
    <submittedName>
        <fullName evidence="1">Uncharacterized protein</fullName>
    </submittedName>
</protein>
<sequence length="75" mass="8473">MNALKIKEWCDANITPMAWQRIVMKNLDLFKAKGWGLAEANNPNAGMMLDTAMIDAIKNSIKEMYQMELPESVLA</sequence>
<evidence type="ECO:0000313" key="2">
    <source>
        <dbReference type="Proteomes" id="UP000233387"/>
    </source>
</evidence>
<keyword evidence="2" id="KW-1185">Reference proteome</keyword>
<organism evidence="1 2">
    <name type="scientific">Raineya orbicola</name>
    <dbReference type="NCBI Taxonomy" id="2016530"/>
    <lineage>
        <taxon>Bacteria</taxon>
        <taxon>Pseudomonadati</taxon>
        <taxon>Bacteroidota</taxon>
        <taxon>Cytophagia</taxon>
        <taxon>Cytophagales</taxon>
        <taxon>Raineyaceae</taxon>
        <taxon>Raineya</taxon>
    </lineage>
</organism>
<proteinExistence type="predicted"/>
<accession>A0A2N3IIV7</accession>
<evidence type="ECO:0000313" key="1">
    <source>
        <dbReference type="EMBL" id="PKQ70272.1"/>
    </source>
</evidence>
<dbReference type="OrthoDB" id="982203at2"/>
<reference evidence="1 2" key="1">
    <citation type="submission" date="2017-06" db="EMBL/GenBank/DDBJ databases">
        <title>Raineya orbicola gen. nov., sp. nov. a slightly thermophilic bacterium of the phylum Bacteroidetes and the description of Raineyaceae fam. nov.</title>
        <authorList>
            <person name="Albuquerque L."/>
            <person name="Polonia A.R.M."/>
            <person name="Barroso C."/>
            <person name="Froufe H.J.C."/>
            <person name="Lage O."/>
            <person name="Lobo-Da-Cunha A."/>
            <person name="Egas C."/>
            <person name="Da Costa M.S."/>
        </authorList>
    </citation>
    <scope>NUCLEOTIDE SEQUENCE [LARGE SCALE GENOMIC DNA]</scope>
    <source>
        <strain evidence="1 2">SPSPC-11</strain>
    </source>
</reference>
<dbReference type="AlphaFoldDB" id="A0A2N3IIV7"/>
<name>A0A2N3IIV7_9BACT</name>